<comment type="caution">
    <text evidence="4">The sequence shown here is derived from an EMBL/GenBank/DDBJ whole genome shotgun (WGS) entry which is preliminary data.</text>
</comment>
<dbReference type="Pfam" id="PF20239">
    <property type="entry name" value="DUF6596"/>
    <property type="match status" value="1"/>
</dbReference>
<feature type="domain" description="DUF6596" evidence="3">
    <location>
        <begin position="206"/>
        <end position="306"/>
    </location>
</feature>
<evidence type="ECO:0000313" key="4">
    <source>
        <dbReference type="EMBL" id="GLQ08229.1"/>
    </source>
</evidence>
<feature type="domain" description="RNA polymerase sigma factor 70 region 4 type 2" evidence="2">
    <location>
        <begin position="138"/>
        <end position="187"/>
    </location>
</feature>
<dbReference type="Proteomes" id="UP001161406">
    <property type="component" value="Unassembled WGS sequence"/>
</dbReference>
<accession>A0ABQ5UAH0</accession>
<keyword evidence="5" id="KW-1185">Reference proteome</keyword>
<dbReference type="Pfam" id="PF04542">
    <property type="entry name" value="Sigma70_r2"/>
    <property type="match status" value="1"/>
</dbReference>
<dbReference type="NCBIfam" id="TIGR02937">
    <property type="entry name" value="sigma70-ECF"/>
    <property type="match status" value="1"/>
</dbReference>
<dbReference type="InterPro" id="IPR046531">
    <property type="entry name" value="DUF6596"/>
</dbReference>
<organism evidence="4 5">
    <name type="scientific">Devosia yakushimensis</name>
    <dbReference type="NCBI Taxonomy" id="470028"/>
    <lineage>
        <taxon>Bacteria</taxon>
        <taxon>Pseudomonadati</taxon>
        <taxon>Pseudomonadota</taxon>
        <taxon>Alphaproteobacteria</taxon>
        <taxon>Hyphomicrobiales</taxon>
        <taxon>Devosiaceae</taxon>
        <taxon>Devosia</taxon>
    </lineage>
</organism>
<gene>
    <name evidence="4" type="ORF">GCM10007913_01610</name>
</gene>
<dbReference type="InterPro" id="IPR013249">
    <property type="entry name" value="RNA_pol_sigma70_r4_t2"/>
</dbReference>
<reference evidence="4" key="2">
    <citation type="submission" date="2023-01" db="EMBL/GenBank/DDBJ databases">
        <title>Draft genome sequence of Devosia yakushimensis strain NBRC 103855.</title>
        <authorList>
            <person name="Sun Q."/>
            <person name="Mori K."/>
        </authorList>
    </citation>
    <scope>NUCLEOTIDE SEQUENCE</scope>
    <source>
        <strain evidence="4">NBRC 103855</strain>
    </source>
</reference>
<dbReference type="EMBL" id="BSNG01000001">
    <property type="protein sequence ID" value="GLQ08229.1"/>
    <property type="molecule type" value="Genomic_DNA"/>
</dbReference>
<dbReference type="InterPro" id="IPR007627">
    <property type="entry name" value="RNA_pol_sigma70_r2"/>
</dbReference>
<evidence type="ECO:0000259" key="3">
    <source>
        <dbReference type="Pfam" id="PF20239"/>
    </source>
</evidence>
<name>A0ABQ5UAH0_9HYPH</name>
<feature type="domain" description="RNA polymerase sigma-70 region 2" evidence="1">
    <location>
        <begin position="35"/>
        <end position="97"/>
    </location>
</feature>
<dbReference type="SUPFAM" id="SSF88659">
    <property type="entry name" value="Sigma3 and sigma4 domains of RNA polymerase sigma factors"/>
    <property type="match status" value="1"/>
</dbReference>
<dbReference type="InterPro" id="IPR014284">
    <property type="entry name" value="RNA_pol_sigma-70_dom"/>
</dbReference>
<dbReference type="InterPro" id="IPR013325">
    <property type="entry name" value="RNA_pol_sigma_r2"/>
</dbReference>
<evidence type="ECO:0000259" key="2">
    <source>
        <dbReference type="Pfam" id="PF08281"/>
    </source>
</evidence>
<proteinExistence type="predicted"/>
<protein>
    <submittedName>
        <fullName evidence="4">RNA polymerase sigma factor</fullName>
    </submittedName>
</protein>
<dbReference type="Gene3D" id="1.10.10.10">
    <property type="entry name" value="Winged helix-like DNA-binding domain superfamily/Winged helix DNA-binding domain"/>
    <property type="match status" value="1"/>
</dbReference>
<dbReference type="Pfam" id="PF08281">
    <property type="entry name" value="Sigma70_r4_2"/>
    <property type="match status" value="1"/>
</dbReference>
<dbReference type="SUPFAM" id="SSF88946">
    <property type="entry name" value="Sigma2 domain of RNA polymerase sigma factors"/>
    <property type="match status" value="1"/>
</dbReference>
<dbReference type="PANTHER" id="PTHR47756">
    <property type="entry name" value="BLL6612 PROTEIN-RELATED"/>
    <property type="match status" value="1"/>
</dbReference>
<reference evidence="4" key="1">
    <citation type="journal article" date="2014" name="Int. J. Syst. Evol. Microbiol.">
        <title>Complete genome of a new Firmicutes species belonging to the dominant human colonic microbiota ('Ruminococcus bicirculans') reveals two chromosomes and a selective capacity to utilize plant glucans.</title>
        <authorList>
            <consortium name="NISC Comparative Sequencing Program"/>
            <person name="Wegmann U."/>
            <person name="Louis P."/>
            <person name="Goesmann A."/>
            <person name="Henrissat B."/>
            <person name="Duncan S.H."/>
            <person name="Flint H.J."/>
        </authorList>
    </citation>
    <scope>NUCLEOTIDE SEQUENCE</scope>
    <source>
        <strain evidence="4">NBRC 103855</strain>
    </source>
</reference>
<evidence type="ECO:0000259" key="1">
    <source>
        <dbReference type="Pfam" id="PF04542"/>
    </source>
</evidence>
<dbReference type="Gene3D" id="1.10.1740.10">
    <property type="match status" value="1"/>
</dbReference>
<dbReference type="InterPro" id="IPR013324">
    <property type="entry name" value="RNA_pol_sigma_r3/r4-like"/>
</dbReference>
<dbReference type="PANTHER" id="PTHR47756:SF1">
    <property type="entry name" value="BLL0085 PROTEIN"/>
    <property type="match status" value="1"/>
</dbReference>
<evidence type="ECO:0000313" key="5">
    <source>
        <dbReference type="Proteomes" id="UP001161406"/>
    </source>
</evidence>
<sequence length="436" mass="47982">MRVRPLALVGPSCFHPAMTSQSEAHRAITAVWKLEQPRLIASLTRMVRDISLAEELAQDALVIALKNWPEGGVPKNPGAWLTQTAKRRAIDYFRHKKMAATKLVEVGHGIETDVPDHVEALHDAMDDDVGDDLLRLIFTSCHPILPAESRVALTLRLLGGLTTEEIARAFLAAEPTIGQRIVRAKKTIADANIPFEVPRGPERAERLASVLGVLYLIFNEGYSATAGDDWIRPQLCEEATRLGRILARLAPDEPEVHALVALMEIQSSRLGARTDAKGHPILLQDQDRARWDQLLIRRGLAALARAEELDGADAPYALQAAIAACHARARHAEDTDWARIVALYARLAQVTPSPVIELNRAVAISMAEGPAAALVLIDSIKDDPALKNYHLLYGVRGDMLSKLGRHTEAMLEFRRAAQLTHNEREKAYLLNRAEAG</sequence>
<dbReference type="InterPro" id="IPR036388">
    <property type="entry name" value="WH-like_DNA-bd_sf"/>
</dbReference>